<evidence type="ECO:0008006" key="5">
    <source>
        <dbReference type="Google" id="ProtNLM"/>
    </source>
</evidence>
<feature type="compositionally biased region" description="Polar residues" evidence="2">
    <location>
        <begin position="316"/>
        <end position="337"/>
    </location>
</feature>
<evidence type="ECO:0000313" key="4">
    <source>
        <dbReference type="Proteomes" id="UP000694542"/>
    </source>
</evidence>
<dbReference type="Pfam" id="PF01161">
    <property type="entry name" value="PBP"/>
    <property type="match status" value="1"/>
</dbReference>
<dbReference type="InterPro" id="IPR035810">
    <property type="entry name" value="PEBP_euk"/>
</dbReference>
<dbReference type="PROSITE" id="PS01220">
    <property type="entry name" value="PBP"/>
    <property type="match status" value="1"/>
</dbReference>
<reference evidence="3" key="1">
    <citation type="submission" date="2018-10" db="EMBL/GenBank/DDBJ databases">
        <title>De novo assembly of a Great Dane genome.</title>
        <authorList>
            <person name="Kidd J.M."/>
            <person name="Pendleton A.L."/>
            <person name="Shen F."/>
            <person name="Emery S."/>
        </authorList>
    </citation>
    <scope>NUCLEOTIDE SEQUENCE [LARGE SCALE GENOMIC DNA]</scope>
    <source>
        <strain evidence="3">Great Dane</strain>
    </source>
</reference>
<dbReference type="InterPro" id="IPR036610">
    <property type="entry name" value="PEBP-like_sf"/>
</dbReference>
<reference evidence="3" key="2">
    <citation type="submission" date="2025-08" db="UniProtKB">
        <authorList>
            <consortium name="Ensembl"/>
        </authorList>
    </citation>
    <scope>IDENTIFICATION</scope>
</reference>
<comment type="similarity">
    <text evidence="1">Belongs to the phosphatidylethanolamine-binding protein family.</text>
</comment>
<feature type="region of interest" description="Disordered" evidence="2">
    <location>
        <begin position="316"/>
        <end position="344"/>
    </location>
</feature>
<accession>A0A8C0THS2</accession>
<dbReference type="Ensembl" id="ENSCAFT00040040944.1">
    <property type="protein sequence ID" value="ENSCAFP00040035702.1"/>
    <property type="gene ID" value="ENSCAFG00040022064.1"/>
</dbReference>
<protein>
    <recommendedName>
        <fullName evidence="5">Phosphatidylethanolamine binding protein 4</fullName>
    </recommendedName>
</protein>
<dbReference type="Gene3D" id="3.90.280.10">
    <property type="entry name" value="PEBP-like"/>
    <property type="match status" value="1"/>
</dbReference>
<dbReference type="PANTHER" id="PTHR11362">
    <property type="entry name" value="PHOSPHATIDYLETHANOLAMINE-BINDING PROTEIN"/>
    <property type="match status" value="1"/>
</dbReference>
<organism evidence="3 4">
    <name type="scientific">Canis lupus familiaris</name>
    <name type="common">Dog</name>
    <name type="synonym">Canis familiaris</name>
    <dbReference type="NCBI Taxonomy" id="9615"/>
    <lineage>
        <taxon>Eukaryota</taxon>
        <taxon>Metazoa</taxon>
        <taxon>Chordata</taxon>
        <taxon>Craniata</taxon>
        <taxon>Vertebrata</taxon>
        <taxon>Euteleostomi</taxon>
        <taxon>Mammalia</taxon>
        <taxon>Eutheria</taxon>
        <taxon>Laurasiatheria</taxon>
        <taxon>Carnivora</taxon>
        <taxon>Caniformia</taxon>
        <taxon>Canidae</taxon>
        <taxon>Canis</taxon>
    </lineage>
</organism>
<dbReference type="CDD" id="cd00866">
    <property type="entry name" value="PEBP_euk"/>
    <property type="match status" value="1"/>
</dbReference>
<evidence type="ECO:0000256" key="1">
    <source>
        <dbReference type="ARBA" id="ARBA00007091"/>
    </source>
</evidence>
<dbReference type="Proteomes" id="UP000694542">
    <property type="component" value="Chromosome 25"/>
</dbReference>
<proteinExistence type="inferred from homology"/>
<evidence type="ECO:0000256" key="2">
    <source>
        <dbReference type="SAM" id="MobiDB-lite"/>
    </source>
</evidence>
<dbReference type="InterPro" id="IPR001858">
    <property type="entry name" value="Phosphatidylethanolamine-bd_CS"/>
</dbReference>
<evidence type="ECO:0000313" key="3">
    <source>
        <dbReference type="Ensembl" id="ENSCAFP00040035702.1"/>
    </source>
</evidence>
<sequence>MLPSHPVPRSLSPSPQSASCPLLSELLVLKPGQKAGCAQISYNPHRLSPTPTPLHTLFAEPRKAPLSLPQLIGGLFICGCPSLVVKETTESPWEPGLSPSNQYPTSCILQNAKGRNILKMKVSMDWTMKLATAALFLGLTMVVTRDEDEGDMCLYEALSDTDAVLCKGLEVFYPELGNIGCMFVPDCNNYRQKITHWAEPIVKFPGALEGATYILVMVDPDAPSRSSPKAQFWRHWLVTDIKGTDIKKGKLQGQELSPYQPPSPPAQTGFHRYQFFVYLQEGKNISLHSKENKTRASWKMDKFLNRFHLSEPEASTQFMTQNYQDSPNYQTPGTGSSEPRDKPK</sequence>
<dbReference type="PANTHER" id="PTHR11362:SF82">
    <property type="entry name" value="PHOSPHATIDYLETHANOLAMINE-BINDING PROTEIN 4"/>
    <property type="match status" value="1"/>
</dbReference>
<dbReference type="InterPro" id="IPR008914">
    <property type="entry name" value="PEBP"/>
</dbReference>
<dbReference type="SUPFAM" id="SSF49777">
    <property type="entry name" value="PEBP-like"/>
    <property type="match status" value="1"/>
</dbReference>
<dbReference type="AlphaFoldDB" id="A0A8C0THS2"/>
<name>A0A8C0THS2_CANLF</name>